<accession>A0A6C0G487</accession>
<gene>
    <name evidence="2" type="primary">phnG</name>
    <name evidence="2" type="ORF">GXP70_25215</name>
</gene>
<dbReference type="GO" id="GO:0016829">
    <property type="term" value="F:lyase activity"/>
    <property type="evidence" value="ECO:0007669"/>
    <property type="project" value="UniProtKB-KW"/>
</dbReference>
<protein>
    <submittedName>
        <fullName evidence="2">Phosphonate C-P lyase system protein PhnG</fullName>
    </submittedName>
</protein>
<dbReference type="RefSeq" id="WP_162359363.1">
    <property type="nucleotide sequence ID" value="NZ_CP048209.1"/>
</dbReference>
<keyword evidence="2" id="KW-0456">Lyase</keyword>
<evidence type="ECO:0000313" key="2">
    <source>
        <dbReference type="EMBL" id="QHT62933.1"/>
    </source>
</evidence>
<dbReference type="InterPro" id="IPR009609">
    <property type="entry name" value="Phosphonate_metab_PhnG"/>
</dbReference>
<sequence length="147" mass="16892">MFNSAQVTKILIESGGELLARFASEIERQYEVKVVRAPERSLVMSQSRDSVSHQPFYLGEILVTECTLELNHAYGYGILMGEHDDKAYQLAIVDAALRSQAPETAAWERPLREAEQAIAERRRTEQRRVSRTKVNFDTMGEYNERNR</sequence>
<keyword evidence="3" id="KW-1185">Reference proteome</keyword>
<dbReference type="NCBIfam" id="TIGR03293">
    <property type="entry name" value="PhnG_redo"/>
    <property type="match status" value="1"/>
</dbReference>
<dbReference type="GO" id="GO:0019634">
    <property type="term" value="P:organic phosphonate metabolic process"/>
    <property type="evidence" value="ECO:0007669"/>
    <property type="project" value="InterPro"/>
</dbReference>
<name>A0A6C0G487_9BACL</name>
<dbReference type="Pfam" id="PF06754">
    <property type="entry name" value="PhnG"/>
    <property type="match status" value="1"/>
</dbReference>
<evidence type="ECO:0000256" key="1">
    <source>
        <dbReference type="SAM" id="MobiDB-lite"/>
    </source>
</evidence>
<dbReference type="EMBL" id="CP048209">
    <property type="protein sequence ID" value="QHT62933.1"/>
    <property type="molecule type" value="Genomic_DNA"/>
</dbReference>
<feature type="region of interest" description="Disordered" evidence="1">
    <location>
        <begin position="122"/>
        <end position="147"/>
    </location>
</feature>
<dbReference type="GO" id="GO:0015716">
    <property type="term" value="P:organic phosphonate transport"/>
    <property type="evidence" value="ECO:0007669"/>
    <property type="project" value="InterPro"/>
</dbReference>
<evidence type="ECO:0000313" key="3">
    <source>
        <dbReference type="Proteomes" id="UP000476064"/>
    </source>
</evidence>
<organism evidence="2 3">
    <name type="scientific">Paenibacillus lycopersici</name>
    <dbReference type="NCBI Taxonomy" id="2704462"/>
    <lineage>
        <taxon>Bacteria</taxon>
        <taxon>Bacillati</taxon>
        <taxon>Bacillota</taxon>
        <taxon>Bacilli</taxon>
        <taxon>Bacillales</taxon>
        <taxon>Paenibacillaceae</taxon>
        <taxon>Paenibacillus</taxon>
    </lineage>
</organism>
<proteinExistence type="predicted"/>
<dbReference type="KEGG" id="plyc:GXP70_25215"/>
<dbReference type="Proteomes" id="UP000476064">
    <property type="component" value="Chromosome"/>
</dbReference>
<reference evidence="2 3" key="1">
    <citation type="submission" date="2020-01" db="EMBL/GenBank/DDBJ databases">
        <title>Paenibacillus sp. nov., isolated from tomato rhizosphere.</title>
        <authorList>
            <person name="Weon H.-Y."/>
            <person name="Lee S.A."/>
        </authorList>
    </citation>
    <scope>NUCLEOTIDE SEQUENCE [LARGE SCALE GENOMIC DNA]</scope>
    <source>
        <strain evidence="2 3">12200R-189</strain>
    </source>
</reference>
<dbReference type="AlphaFoldDB" id="A0A6C0G487"/>